<dbReference type="KEGG" id="svn:CP980_09400"/>
<evidence type="ECO:0000256" key="1">
    <source>
        <dbReference type="SAM" id="MobiDB-lite"/>
    </source>
</evidence>
<dbReference type="GeneID" id="95610779"/>
<feature type="region of interest" description="Disordered" evidence="1">
    <location>
        <begin position="283"/>
        <end position="316"/>
    </location>
</feature>
<protein>
    <submittedName>
        <fullName evidence="2">Uncharacterized protein</fullName>
    </submittedName>
</protein>
<dbReference type="AlphaFoldDB" id="A0A5J6J426"/>
<evidence type="ECO:0000313" key="3">
    <source>
        <dbReference type="Proteomes" id="UP000325563"/>
    </source>
</evidence>
<proteinExistence type="predicted"/>
<dbReference type="Proteomes" id="UP000325563">
    <property type="component" value="Chromosome"/>
</dbReference>
<name>A0A5J6J426_STRVI</name>
<reference evidence="2 3" key="1">
    <citation type="submission" date="2017-09" db="EMBL/GenBank/DDBJ databases">
        <authorList>
            <person name="Lee N."/>
            <person name="Cho B.-K."/>
        </authorList>
    </citation>
    <scope>NUCLEOTIDE SEQUENCE [LARGE SCALE GENOMIC DNA]</scope>
    <source>
        <strain evidence="2 3">ATCC 27476</strain>
    </source>
</reference>
<evidence type="ECO:0000313" key="2">
    <source>
        <dbReference type="EMBL" id="QEV45255.1"/>
    </source>
</evidence>
<sequence length="596" mass="65277">MTARKRGAVLPPADYRRPQALDASGLIVRPVNQGGLSLGVYDFTDSPGPEQMKRELVAAFAARGLRHWGSEDTYRTRAKGLKTFIAWAAELAPPIASMAQFTVSHWKQWRLTGSVDRAAVGVLLAEIESLPEATKNAVTARIRRKKPAIKTGYSRAELKVIRSAAAKTVRTARLRIADNVTLLERWRAGAADLEDEDARWGELLDHMARTADAPRLPCGQMPDRVKKVIVKEGFGRAISRLFPTPTEMGAAAILLACHEAWNMSVLEKMEIPTYWPNADQNADEPAVHHVATDKPRRRGRRHNTNNLVNAGEGSAGQAMQQVLDMSAQARATLEQLGTPSTSLFLARRITPGAAKVRGPFTDGRGLDWAIRTWVRQQEAADPDFPPRVATSTVRHSVQVIHGGPRNNTETVHRDVYLMQDQGVRDDAAVIVAEALSAAVAQARAQVQMRVIVEDDGSREPDAQEIAEQTGIGTETAQGVVSGLLDTPVAACTDFEHSPFTPSGPCSVSFLLCFACPNALATGRHLPRIIYLHQALEAQRSVATESAWLQDWAAHHARVADLLDKHCPAEARPALLATLSDHDRNLVDRMLERRLDP</sequence>
<keyword evidence="3" id="KW-1185">Reference proteome</keyword>
<dbReference type="RefSeq" id="WP_150527968.1">
    <property type="nucleotide sequence ID" value="NZ_BNBW01000022.1"/>
</dbReference>
<feature type="compositionally biased region" description="Basic and acidic residues" evidence="1">
    <location>
        <begin position="285"/>
        <end position="294"/>
    </location>
</feature>
<dbReference type="EMBL" id="CP023692">
    <property type="protein sequence ID" value="QEV45255.1"/>
    <property type="molecule type" value="Genomic_DNA"/>
</dbReference>
<organism evidence="2 3">
    <name type="scientific">Streptomyces vinaceus</name>
    <dbReference type="NCBI Taxonomy" id="1960"/>
    <lineage>
        <taxon>Bacteria</taxon>
        <taxon>Bacillati</taxon>
        <taxon>Actinomycetota</taxon>
        <taxon>Actinomycetes</taxon>
        <taxon>Kitasatosporales</taxon>
        <taxon>Streptomycetaceae</taxon>
        <taxon>Streptomyces</taxon>
    </lineage>
</organism>
<accession>A0A5J6J426</accession>
<gene>
    <name evidence="2" type="ORF">CP980_09400</name>
</gene>